<organism evidence="1 2">
    <name type="scientific">Anoxybacterium hadale</name>
    <dbReference type="NCBI Taxonomy" id="3408580"/>
    <lineage>
        <taxon>Bacteria</taxon>
        <taxon>Bacillati</taxon>
        <taxon>Bacillota</taxon>
        <taxon>Clostridia</taxon>
        <taxon>Peptostreptococcales</taxon>
        <taxon>Anaerovoracaceae</taxon>
        <taxon>Anoxybacterium</taxon>
    </lineage>
</organism>
<proteinExistence type="predicted"/>
<keyword evidence="2" id="KW-1185">Reference proteome</keyword>
<evidence type="ECO:0000313" key="1">
    <source>
        <dbReference type="EMBL" id="QOX62458.1"/>
    </source>
</evidence>
<evidence type="ECO:0000313" key="2">
    <source>
        <dbReference type="Proteomes" id="UP000594014"/>
    </source>
</evidence>
<reference evidence="1" key="1">
    <citation type="submission" date="2019-08" db="EMBL/GenBank/DDBJ databases">
        <title>Genome sequence of Clostridiales bacterium MT110.</title>
        <authorList>
            <person name="Cao J."/>
        </authorList>
    </citation>
    <scope>NUCLEOTIDE SEQUENCE</scope>
    <source>
        <strain evidence="1">MT110</strain>
    </source>
</reference>
<sequence length="199" mass="22180">MEIVKIKRLIGGNLESNGYVIYDREQGECFVVDPGYNGDKFVKIINDLGLHMKGILLTHHHYDHVGGVDKIKEMTDCPVYLHRADADVYKKEVEVLLEDGDTLALGEEELKVISTPGHTKGSICLYSEQSKLAFTGDTIFNVDIGRTDLSDGSPSEMERSIKGIINLWSNEITIYPGHGDSCSMKFVRNNNQEFLDAIG</sequence>
<accession>A0ACD1A7X2</accession>
<gene>
    <name evidence="1" type="ORF">FRZ06_03320</name>
</gene>
<name>A0ACD1A7X2_9FIRM</name>
<dbReference type="EMBL" id="CP042469">
    <property type="protein sequence ID" value="QOX62458.1"/>
    <property type="molecule type" value="Genomic_DNA"/>
</dbReference>
<protein>
    <submittedName>
        <fullName evidence="1">MBL fold metallo-hydrolase</fullName>
    </submittedName>
</protein>
<dbReference type="Proteomes" id="UP000594014">
    <property type="component" value="Chromosome"/>
</dbReference>